<dbReference type="SUPFAM" id="SSF103473">
    <property type="entry name" value="MFS general substrate transporter"/>
    <property type="match status" value="1"/>
</dbReference>
<dbReference type="PROSITE" id="PS50850">
    <property type="entry name" value="MFS"/>
    <property type="match status" value="1"/>
</dbReference>
<dbReference type="GO" id="GO:0022857">
    <property type="term" value="F:transmembrane transporter activity"/>
    <property type="evidence" value="ECO:0007669"/>
    <property type="project" value="InterPro"/>
</dbReference>
<dbReference type="Gene3D" id="1.20.1250.20">
    <property type="entry name" value="MFS general substrate transporter like domains"/>
    <property type="match status" value="1"/>
</dbReference>
<feature type="transmembrane region" description="Helical" evidence="4">
    <location>
        <begin position="284"/>
        <end position="302"/>
    </location>
</feature>
<dbReference type="InterPro" id="IPR020846">
    <property type="entry name" value="MFS_dom"/>
</dbReference>
<dbReference type="PANTHER" id="PTHR23534">
    <property type="entry name" value="MFS PERMEASE"/>
    <property type="match status" value="1"/>
</dbReference>
<evidence type="ECO:0000313" key="6">
    <source>
        <dbReference type="EMBL" id="MBD5778903.1"/>
    </source>
</evidence>
<organism evidence="6 7">
    <name type="scientific">Pelagicoccus enzymogenes</name>
    <dbReference type="NCBI Taxonomy" id="2773457"/>
    <lineage>
        <taxon>Bacteria</taxon>
        <taxon>Pseudomonadati</taxon>
        <taxon>Verrucomicrobiota</taxon>
        <taxon>Opitutia</taxon>
        <taxon>Puniceicoccales</taxon>
        <taxon>Pelagicoccaceae</taxon>
        <taxon>Pelagicoccus</taxon>
    </lineage>
</organism>
<dbReference type="InterPro" id="IPR011701">
    <property type="entry name" value="MFS"/>
</dbReference>
<feature type="transmembrane region" description="Helical" evidence="4">
    <location>
        <begin position="258"/>
        <end position="277"/>
    </location>
</feature>
<dbReference type="Proteomes" id="UP000622317">
    <property type="component" value="Unassembled WGS sequence"/>
</dbReference>
<feature type="domain" description="Major facilitator superfamily (MFS) profile" evidence="5">
    <location>
        <begin position="217"/>
        <end position="395"/>
    </location>
</feature>
<dbReference type="Pfam" id="PF07690">
    <property type="entry name" value="MFS_1"/>
    <property type="match status" value="1"/>
</dbReference>
<keyword evidence="2 4" id="KW-1133">Transmembrane helix</keyword>
<evidence type="ECO:0000256" key="3">
    <source>
        <dbReference type="ARBA" id="ARBA00023136"/>
    </source>
</evidence>
<evidence type="ECO:0000259" key="5">
    <source>
        <dbReference type="PROSITE" id="PS50850"/>
    </source>
</evidence>
<keyword evidence="3 4" id="KW-0472">Membrane</keyword>
<feature type="transmembrane region" description="Helical" evidence="4">
    <location>
        <begin position="217"/>
        <end position="238"/>
    </location>
</feature>
<dbReference type="InterPro" id="IPR036259">
    <property type="entry name" value="MFS_trans_sf"/>
</dbReference>
<gene>
    <name evidence="6" type="ORF">IEN85_05320</name>
</gene>
<feature type="transmembrane region" description="Helical" evidence="4">
    <location>
        <begin position="165"/>
        <end position="189"/>
    </location>
</feature>
<feature type="transmembrane region" description="Helical" evidence="4">
    <location>
        <begin position="103"/>
        <end position="122"/>
    </location>
</feature>
<comment type="caution">
    <text evidence="6">The sequence shown here is derived from an EMBL/GenBank/DDBJ whole genome shotgun (WGS) entry which is preliminary data.</text>
</comment>
<sequence>MNLSALKSLPANVWILAASQSLAMSMVPMMILVSSLLAADIAPDESLVTFPIALVVVGTASATVPVAYVMKRLGRKKGGYVGFACGLLACGLGFHAARDASFPFLLASSYCMGVATAFGQQFRFAALESVQDPANYGPAISAFMTGGLLAAFLGPEIGASGRDLLPAPFGFAGSFALSGGLLCVAIFLFSFFKEPRRLREEAVTTDRPLASIVRSPAFLLAAGAAALSYAVMSFIMTATPITMHEICGFGLADTKRVIQAHILSMFLPSLFSGWLMKRFGPGKLMLAGSLAYGVVLLVGLQGQELAHFWGALILLGVGWNFLFASGTALLPRAYAGNERYKAQAANDFAVFGCQAVVALSAGWFLYRFGWSVLLLSCLPLVLLAGVVSILQIRRS</sequence>
<feature type="transmembrane region" description="Helical" evidence="4">
    <location>
        <begin position="308"/>
        <end position="328"/>
    </location>
</feature>
<dbReference type="AlphaFoldDB" id="A0A927IGP8"/>
<name>A0A927IGP8_9BACT</name>
<dbReference type="PANTHER" id="PTHR23534:SF1">
    <property type="entry name" value="MAJOR FACILITATOR SUPERFAMILY PROTEIN"/>
    <property type="match status" value="1"/>
</dbReference>
<feature type="transmembrane region" description="Helical" evidence="4">
    <location>
        <begin position="372"/>
        <end position="392"/>
    </location>
</feature>
<feature type="transmembrane region" description="Helical" evidence="4">
    <location>
        <begin position="80"/>
        <end position="97"/>
    </location>
</feature>
<dbReference type="EMBL" id="JACYFG010000006">
    <property type="protein sequence ID" value="MBD5778903.1"/>
    <property type="molecule type" value="Genomic_DNA"/>
</dbReference>
<evidence type="ECO:0000256" key="1">
    <source>
        <dbReference type="ARBA" id="ARBA00022692"/>
    </source>
</evidence>
<proteinExistence type="predicted"/>
<feature type="transmembrane region" description="Helical" evidence="4">
    <location>
        <begin position="48"/>
        <end position="68"/>
    </location>
</feature>
<protein>
    <submittedName>
        <fullName evidence="6">MFS transporter</fullName>
    </submittedName>
</protein>
<feature type="transmembrane region" description="Helical" evidence="4">
    <location>
        <begin position="348"/>
        <end position="366"/>
    </location>
</feature>
<keyword evidence="7" id="KW-1185">Reference proteome</keyword>
<keyword evidence="1 4" id="KW-0812">Transmembrane</keyword>
<evidence type="ECO:0000256" key="2">
    <source>
        <dbReference type="ARBA" id="ARBA00022989"/>
    </source>
</evidence>
<reference evidence="6" key="1">
    <citation type="submission" date="2020-09" db="EMBL/GenBank/DDBJ databases">
        <title>Pelagicoccus enzymogenes sp. nov. with an EPS production, isolated from marine sediment.</title>
        <authorList>
            <person name="Feng X."/>
        </authorList>
    </citation>
    <scope>NUCLEOTIDE SEQUENCE</scope>
    <source>
        <strain evidence="6">NFK12</strain>
    </source>
</reference>
<feature type="transmembrane region" description="Helical" evidence="4">
    <location>
        <begin position="134"/>
        <end position="153"/>
    </location>
</feature>
<evidence type="ECO:0000256" key="4">
    <source>
        <dbReference type="SAM" id="Phobius"/>
    </source>
</evidence>
<evidence type="ECO:0000313" key="7">
    <source>
        <dbReference type="Proteomes" id="UP000622317"/>
    </source>
</evidence>
<dbReference type="RefSeq" id="WP_191616029.1">
    <property type="nucleotide sequence ID" value="NZ_JACYFG010000006.1"/>
</dbReference>
<accession>A0A927IGP8</accession>